<evidence type="ECO:0000313" key="2">
    <source>
        <dbReference type="EMBL" id="KAK8986852.1"/>
    </source>
</evidence>
<evidence type="ECO:0000313" key="3">
    <source>
        <dbReference type="Proteomes" id="UP001396334"/>
    </source>
</evidence>
<feature type="compositionally biased region" description="Polar residues" evidence="1">
    <location>
        <begin position="24"/>
        <end position="38"/>
    </location>
</feature>
<organism evidence="2 3">
    <name type="scientific">Hibiscus sabdariffa</name>
    <name type="common">roselle</name>
    <dbReference type="NCBI Taxonomy" id="183260"/>
    <lineage>
        <taxon>Eukaryota</taxon>
        <taxon>Viridiplantae</taxon>
        <taxon>Streptophyta</taxon>
        <taxon>Embryophyta</taxon>
        <taxon>Tracheophyta</taxon>
        <taxon>Spermatophyta</taxon>
        <taxon>Magnoliopsida</taxon>
        <taxon>eudicotyledons</taxon>
        <taxon>Gunneridae</taxon>
        <taxon>Pentapetalae</taxon>
        <taxon>rosids</taxon>
        <taxon>malvids</taxon>
        <taxon>Malvales</taxon>
        <taxon>Malvaceae</taxon>
        <taxon>Malvoideae</taxon>
        <taxon>Hibiscus</taxon>
    </lineage>
</organism>
<keyword evidence="3" id="KW-1185">Reference proteome</keyword>
<proteinExistence type="predicted"/>
<dbReference type="EMBL" id="JBBPBN010000062">
    <property type="protein sequence ID" value="KAK8986852.1"/>
    <property type="molecule type" value="Genomic_DNA"/>
</dbReference>
<sequence length="125" mass="14245">MDVSPFNIDGRDLLNARIDHGGNFTPTQGATPASTKTPTLPWRNDLSTNPRSYSCINKDTYNLLEKWFPCQAKESLQHRQRHLHSLGEMICLLEQNSPHSLMVAGRWVVSNLPTHIVSSIHYRHK</sequence>
<name>A0ABR2PEW7_9ROSI</name>
<protein>
    <submittedName>
        <fullName evidence="2">Uncharacterized protein</fullName>
    </submittedName>
</protein>
<comment type="caution">
    <text evidence="2">The sequence shown here is derived from an EMBL/GenBank/DDBJ whole genome shotgun (WGS) entry which is preliminary data.</text>
</comment>
<evidence type="ECO:0000256" key="1">
    <source>
        <dbReference type="SAM" id="MobiDB-lite"/>
    </source>
</evidence>
<dbReference type="Proteomes" id="UP001396334">
    <property type="component" value="Unassembled WGS sequence"/>
</dbReference>
<reference evidence="2 3" key="1">
    <citation type="journal article" date="2024" name="G3 (Bethesda)">
        <title>Genome assembly of Hibiscus sabdariffa L. provides insights into metabolisms of medicinal natural products.</title>
        <authorList>
            <person name="Kim T."/>
        </authorList>
    </citation>
    <scope>NUCLEOTIDE SEQUENCE [LARGE SCALE GENOMIC DNA]</scope>
    <source>
        <strain evidence="2">TK-2024</strain>
        <tissue evidence="2">Old leaves</tissue>
    </source>
</reference>
<feature type="region of interest" description="Disordered" evidence="1">
    <location>
        <begin position="19"/>
        <end position="39"/>
    </location>
</feature>
<accession>A0ABR2PEW7</accession>
<gene>
    <name evidence="2" type="ORF">V6N11_037778</name>
</gene>